<name>A0A0F9WFM8_9MICR</name>
<sequence>MIFCIKIIFCSLNSDNLSMNSNSLQSCESNVDTTKNNVSKAFNAAENIFSNNEHHLKTFTTIPKAENNENFLSDNVLSEIIDSLMLDLDASRFVFVNENKLDVEPLENNDNESDGLVSDLDEQIIHQVKNNTTFKDVQSISDYDVKQTFKYYKNLRSNDNIYDTINNIDSSKLLQNVSADNCAKILSFIAFDLFAVEQTDNQQEKILLKQLRKMEKAKFFGDPEHKAFQNFRKFKYYSRKSYKSFVENEIPNFKNLVEKTNILQEKKDLIISSLNHLRDFLVDVCSVKISVKLNKLDFLKQLINVCNTLKKYTKGNELFKHTKIIYLVITENQDSLHYLKIFDKINNSIVKAVSRCKNVYPSLKDLKNYISEKITEDE</sequence>
<evidence type="ECO:0000313" key="1">
    <source>
        <dbReference type="EMBL" id="KKO75525.1"/>
    </source>
</evidence>
<dbReference type="EMBL" id="JPQZ01000018">
    <property type="protein sequence ID" value="KKO75525.1"/>
    <property type="molecule type" value="Genomic_DNA"/>
</dbReference>
<keyword evidence="2" id="KW-1185">Reference proteome</keyword>
<dbReference type="AlphaFoldDB" id="A0A0F9WFM8"/>
<organism evidence="1 2">
    <name type="scientific">Vairimorpha ceranae</name>
    <dbReference type="NCBI Taxonomy" id="40302"/>
    <lineage>
        <taxon>Eukaryota</taxon>
        <taxon>Fungi</taxon>
        <taxon>Fungi incertae sedis</taxon>
        <taxon>Microsporidia</taxon>
        <taxon>Nosematidae</taxon>
        <taxon>Vairimorpha</taxon>
    </lineage>
</organism>
<accession>A0A0F9WFM8</accession>
<protein>
    <submittedName>
        <fullName evidence="1">Uncharacterized protein</fullName>
    </submittedName>
</protein>
<dbReference type="RefSeq" id="XP_024331267.1">
    <property type="nucleotide sequence ID" value="XM_024474306.1"/>
</dbReference>
<dbReference type="PROSITE" id="PS51257">
    <property type="entry name" value="PROKAR_LIPOPROTEIN"/>
    <property type="match status" value="1"/>
</dbReference>
<proteinExistence type="predicted"/>
<evidence type="ECO:0000313" key="2">
    <source>
        <dbReference type="Proteomes" id="UP000034350"/>
    </source>
</evidence>
<dbReference type="GeneID" id="36319222"/>
<gene>
    <name evidence="1" type="ORF">AAJ76_180009659</name>
</gene>
<dbReference type="Proteomes" id="UP000034350">
    <property type="component" value="Unassembled WGS sequence"/>
</dbReference>
<reference evidence="1 2" key="1">
    <citation type="journal article" date="2015" name="Environ. Microbiol.">
        <title>Genome analyses suggest the presence of polyploidy and recent human-driven expansions in eight global populations of the honeybee pathogen Nosema ceranae.</title>
        <authorList>
            <person name="Pelin A."/>
            <person name="Selman M."/>
            <person name="Aris-Brosou S."/>
            <person name="Farinelli L."/>
            <person name="Corradi N."/>
        </authorList>
    </citation>
    <scope>NUCLEOTIDE SEQUENCE [LARGE SCALE GENOMIC DNA]</scope>
    <source>
        <strain evidence="1 2">PA08 1199</strain>
    </source>
</reference>
<comment type="caution">
    <text evidence="1">The sequence shown here is derived from an EMBL/GenBank/DDBJ whole genome shotgun (WGS) entry which is preliminary data.</text>
</comment>
<dbReference type="VEuPathDB" id="MicrosporidiaDB:NCER_101126"/>
<dbReference type="VEuPathDB" id="MicrosporidiaDB:G9O61_00g015750"/>
<dbReference type="VEuPathDB" id="MicrosporidiaDB:AAJ76_180009659"/>